<dbReference type="InterPro" id="IPR000182">
    <property type="entry name" value="GNAT_dom"/>
</dbReference>
<proteinExistence type="predicted"/>
<gene>
    <name evidence="4" type="ORF">KAJ83_16490</name>
</gene>
<dbReference type="Gene3D" id="3.90.70.10">
    <property type="entry name" value="Cysteine proteinases"/>
    <property type="match status" value="1"/>
</dbReference>
<dbReference type="Gene3D" id="3.40.630.30">
    <property type="match status" value="1"/>
</dbReference>
<keyword evidence="2" id="KW-0012">Acyltransferase</keyword>
<dbReference type="AlphaFoldDB" id="A0A8J7S1M8"/>
<dbReference type="Proteomes" id="UP000672602">
    <property type="component" value="Unassembled WGS sequence"/>
</dbReference>
<dbReference type="EMBL" id="JAGMWN010000009">
    <property type="protein sequence ID" value="MBP5858620.1"/>
    <property type="molecule type" value="Genomic_DNA"/>
</dbReference>
<reference evidence="4" key="1">
    <citation type="submission" date="2021-04" db="EMBL/GenBank/DDBJ databases">
        <authorList>
            <person name="Zhang D.-C."/>
        </authorList>
    </citation>
    <scope>NUCLEOTIDE SEQUENCE</scope>
    <source>
        <strain evidence="4">CGMCC 1.15697</strain>
    </source>
</reference>
<evidence type="ECO:0000256" key="1">
    <source>
        <dbReference type="ARBA" id="ARBA00022679"/>
    </source>
</evidence>
<name>A0A8J7S1M8_9PROT</name>
<evidence type="ECO:0000259" key="3">
    <source>
        <dbReference type="PROSITE" id="PS51186"/>
    </source>
</evidence>
<accession>A0A8J7S1M8</accession>
<dbReference type="InterPro" id="IPR021770">
    <property type="entry name" value="DUF3335"/>
</dbReference>
<dbReference type="InterPro" id="IPR050832">
    <property type="entry name" value="Bact_Acetyltransf"/>
</dbReference>
<dbReference type="Pfam" id="PF00583">
    <property type="entry name" value="Acetyltransf_1"/>
    <property type="match status" value="1"/>
</dbReference>
<dbReference type="PANTHER" id="PTHR43877:SF2">
    <property type="entry name" value="AMINOALKYLPHOSPHONATE N-ACETYLTRANSFERASE-RELATED"/>
    <property type="match status" value="1"/>
</dbReference>
<organism evidence="4 5">
    <name type="scientific">Marivibrio halodurans</name>
    <dbReference type="NCBI Taxonomy" id="2039722"/>
    <lineage>
        <taxon>Bacteria</taxon>
        <taxon>Pseudomonadati</taxon>
        <taxon>Pseudomonadota</taxon>
        <taxon>Alphaproteobacteria</taxon>
        <taxon>Rhodospirillales</taxon>
        <taxon>Rhodospirillaceae</taxon>
        <taxon>Marivibrio</taxon>
    </lineage>
</organism>
<dbReference type="GO" id="GO:0016747">
    <property type="term" value="F:acyltransferase activity, transferring groups other than amino-acyl groups"/>
    <property type="evidence" value="ECO:0007669"/>
    <property type="project" value="InterPro"/>
</dbReference>
<sequence length="379" mass="42421">MRATPRKTTGATPAIRPATLADIDALLAVEEAAFPGDRLSRRSFRHLLKRGHQATFVACDADDRPVGYAMVLFHRGTSLARLYSFALLPDWRGWGVAEALLDAAEADCRAEGIIHLRLEVRADNARALRFYERAGYEPFGAYAAYYDDATDAVRMQKHLAPRPVIDPARFPYLAQSLNFTCGPACLMMAMRALDETAPVDRMEELRIWRESTTIFMTRGIGGTSPYGLALAARRRGFPVTLHVVDPDIMFIDSVRTPAKKEVVRLVQEDYLAQCAEAGIPIATERLSLDGLEAALKAGAAPIVLISTYALDRERTPHWVVPVEIDERFVHVHDPFVDEEEHQTQIDRMLVPIPRADFERMSRYGRAKQRAALLIHPKTS</sequence>
<dbReference type="RefSeq" id="WP_210683209.1">
    <property type="nucleotide sequence ID" value="NZ_JAGMWN010000009.1"/>
</dbReference>
<dbReference type="PANTHER" id="PTHR43877">
    <property type="entry name" value="AMINOALKYLPHOSPHONATE N-ACETYLTRANSFERASE-RELATED-RELATED"/>
    <property type="match status" value="1"/>
</dbReference>
<protein>
    <submittedName>
        <fullName evidence="4">GNAT family N-acetyltransferase/peptidase C39 family protein</fullName>
    </submittedName>
</protein>
<feature type="domain" description="N-acetyltransferase" evidence="3">
    <location>
        <begin position="13"/>
        <end position="160"/>
    </location>
</feature>
<evidence type="ECO:0000256" key="2">
    <source>
        <dbReference type="ARBA" id="ARBA00023315"/>
    </source>
</evidence>
<dbReference type="InterPro" id="IPR016181">
    <property type="entry name" value="Acyl_CoA_acyltransferase"/>
</dbReference>
<keyword evidence="1" id="KW-0808">Transferase</keyword>
<evidence type="ECO:0000313" key="4">
    <source>
        <dbReference type="EMBL" id="MBP5858620.1"/>
    </source>
</evidence>
<dbReference type="PROSITE" id="PS51186">
    <property type="entry name" value="GNAT"/>
    <property type="match status" value="1"/>
</dbReference>
<comment type="caution">
    <text evidence="4">The sequence shown here is derived from an EMBL/GenBank/DDBJ whole genome shotgun (WGS) entry which is preliminary data.</text>
</comment>
<dbReference type="SUPFAM" id="SSF55729">
    <property type="entry name" value="Acyl-CoA N-acyltransferases (Nat)"/>
    <property type="match status" value="1"/>
</dbReference>
<dbReference type="Pfam" id="PF11814">
    <property type="entry name" value="DUF3335"/>
    <property type="match status" value="1"/>
</dbReference>
<keyword evidence="5" id="KW-1185">Reference proteome</keyword>
<evidence type="ECO:0000313" key="5">
    <source>
        <dbReference type="Proteomes" id="UP000672602"/>
    </source>
</evidence>